<dbReference type="InterPro" id="IPR005174">
    <property type="entry name" value="KIB1-4_b-propeller"/>
</dbReference>
<feature type="domain" description="KIB1-4 beta-propeller" evidence="1">
    <location>
        <begin position="13"/>
        <end position="268"/>
    </location>
</feature>
<protein>
    <recommendedName>
        <fullName evidence="1">KIB1-4 beta-propeller domain-containing protein</fullName>
    </recommendedName>
</protein>
<reference evidence="3" key="1">
    <citation type="submission" date="2013-09" db="EMBL/GenBank/DDBJ databases">
        <title>Corchorus olitorius genome sequencing.</title>
        <authorList>
            <person name="Alam M."/>
            <person name="Haque M.S."/>
            <person name="Islam M.S."/>
            <person name="Emdad E.M."/>
            <person name="Islam M.M."/>
            <person name="Ahmed B."/>
            <person name="Halim A."/>
            <person name="Hossen Q.M.M."/>
            <person name="Hossain M.Z."/>
            <person name="Ahmed R."/>
            <person name="Khan M.M."/>
            <person name="Islam R."/>
            <person name="Rashid M.M."/>
            <person name="Khan S.A."/>
            <person name="Rahman M.S."/>
            <person name="Alam M."/>
            <person name="Yahiya A.S."/>
            <person name="Khan M.S."/>
            <person name="Azam M.S."/>
            <person name="Haque T."/>
            <person name="Lashkar M.Z.H."/>
            <person name="Akhand A.I."/>
            <person name="Morshed G."/>
            <person name="Roy S."/>
            <person name="Uddin K.S."/>
            <person name="Rabeya T."/>
            <person name="Hossain A.S."/>
            <person name="Chowdhury A."/>
            <person name="Snigdha A.R."/>
            <person name="Mortoza M.S."/>
            <person name="Matin S.A."/>
            <person name="Hoque S.M.E."/>
            <person name="Islam M.K."/>
            <person name="Roy D.K."/>
            <person name="Haider R."/>
            <person name="Moosa M.M."/>
            <person name="Elias S.M."/>
            <person name="Hasan A.M."/>
            <person name="Jahan S."/>
            <person name="Shafiuddin M."/>
            <person name="Mahmood N."/>
            <person name="Shommy N.S."/>
        </authorList>
    </citation>
    <scope>NUCLEOTIDE SEQUENCE [LARGE SCALE GENOMIC DNA]</scope>
    <source>
        <strain evidence="3">cv. O-4</strain>
    </source>
</reference>
<dbReference type="Proteomes" id="UP000187203">
    <property type="component" value="Unassembled WGS sequence"/>
</dbReference>
<evidence type="ECO:0000259" key="1">
    <source>
        <dbReference type="Pfam" id="PF03478"/>
    </source>
</evidence>
<accession>A0A1R3H554</accession>
<dbReference type="PANTHER" id="PTHR40891:SF1">
    <property type="entry name" value="DUF295 DOMAIN-CONTAINING PROTEIN"/>
    <property type="match status" value="1"/>
</dbReference>
<organism evidence="2 3">
    <name type="scientific">Corchorus olitorius</name>
    <dbReference type="NCBI Taxonomy" id="93759"/>
    <lineage>
        <taxon>Eukaryota</taxon>
        <taxon>Viridiplantae</taxon>
        <taxon>Streptophyta</taxon>
        <taxon>Embryophyta</taxon>
        <taxon>Tracheophyta</taxon>
        <taxon>Spermatophyta</taxon>
        <taxon>Magnoliopsida</taxon>
        <taxon>eudicotyledons</taxon>
        <taxon>Gunneridae</taxon>
        <taxon>Pentapetalae</taxon>
        <taxon>rosids</taxon>
        <taxon>malvids</taxon>
        <taxon>Malvales</taxon>
        <taxon>Malvaceae</taxon>
        <taxon>Grewioideae</taxon>
        <taxon>Apeibeae</taxon>
        <taxon>Corchorus</taxon>
    </lineage>
</organism>
<sequence>MIRSIENKIDPKKYCVAARCEGWLVYKERQSQRYVRVKAGETKQCAIFLWNPISLEKIELPTISVKVPNEIGFCFEFRLRKCILTAAPTTPQCLVVRLLEDVFSVSYCRPGDIEWKAAGRSFDDGKKERYLLIDAITYNEKIYALDEIGQLYELDIDDNYLKPYGARLPLTLSDSDKLNYWNYYKDYKKQFVESCGQLFVVRRKYSKLEIDVFVMDFSQAKWEKVFNLDNNKAFVLIGDYSISLPAAEVGIDANTIFFTDYNDSEHVYSYSMADKRLSVWRNDPNSSARLWVLHDEMMPKTLGFTR</sequence>
<evidence type="ECO:0000313" key="2">
    <source>
        <dbReference type="EMBL" id="OMO65356.1"/>
    </source>
</evidence>
<gene>
    <name evidence="2" type="ORF">COLO4_31312</name>
</gene>
<keyword evidence="3" id="KW-1185">Reference proteome</keyword>
<dbReference type="AlphaFoldDB" id="A0A1R3H554"/>
<dbReference type="EMBL" id="AWUE01020839">
    <property type="protein sequence ID" value="OMO65356.1"/>
    <property type="molecule type" value="Genomic_DNA"/>
</dbReference>
<dbReference type="Pfam" id="PF03478">
    <property type="entry name" value="Beta-prop_KIB1-4"/>
    <property type="match status" value="1"/>
</dbReference>
<comment type="caution">
    <text evidence="2">The sequence shown here is derived from an EMBL/GenBank/DDBJ whole genome shotgun (WGS) entry which is preliminary data.</text>
</comment>
<evidence type="ECO:0000313" key="3">
    <source>
        <dbReference type="Proteomes" id="UP000187203"/>
    </source>
</evidence>
<dbReference type="PANTHER" id="PTHR40891">
    <property type="entry name" value="DUF295 DOMAIN-CONTAINING PROTEIN"/>
    <property type="match status" value="1"/>
</dbReference>
<name>A0A1R3H554_9ROSI</name>
<dbReference type="OrthoDB" id="1863935at2759"/>
<proteinExistence type="predicted"/>